<reference evidence="1 2" key="1">
    <citation type="submission" date="2018-06" db="EMBL/GenBank/DDBJ databases">
        <authorList>
            <consortium name="Pathogen Informatics"/>
            <person name="Doyle S."/>
        </authorList>
    </citation>
    <scope>NUCLEOTIDE SEQUENCE [LARGE SCALE GENOMIC DNA]</scope>
    <source>
        <strain evidence="1 2">NCTC13316</strain>
    </source>
</reference>
<dbReference type="PANTHER" id="PTHR37816:SF3">
    <property type="entry name" value="MODULATES DNA TOPOLOGY"/>
    <property type="match status" value="1"/>
</dbReference>
<dbReference type="SUPFAM" id="SSF52540">
    <property type="entry name" value="P-loop containing nucleoside triphosphate hydrolases"/>
    <property type="match status" value="1"/>
</dbReference>
<dbReference type="Proteomes" id="UP000254794">
    <property type="component" value="Unassembled WGS sequence"/>
</dbReference>
<accession>A0A378JMQ8</accession>
<gene>
    <name evidence="1" type="ORF">NCTC13316_01405</name>
</gene>
<protein>
    <submittedName>
        <fullName evidence="1">DNA topology modulation protein</fullName>
    </submittedName>
</protein>
<evidence type="ECO:0000313" key="2">
    <source>
        <dbReference type="Proteomes" id="UP000254794"/>
    </source>
</evidence>
<proteinExistence type="predicted"/>
<dbReference type="InterPro" id="IPR052922">
    <property type="entry name" value="Cytidylate_Kinase-2"/>
</dbReference>
<sequence length="176" mass="21742">MPHRIMIMGRSGSGKSTFAYQLHQQTHLPLYHLDKYFFTDYWVERNYQEFLSIQQSFVNQEQWIIDGNSTKSFEMRYKRATLCLYFNYPKMLCYWRVLKRFFYKDKRIDDRATNCHEKVSWSLLKYMWGFEKRVQTLLKQLQQNYPQTLFIEIHSDRELKQFSQLFLIHFNTNLKL</sequence>
<dbReference type="Gene3D" id="3.40.50.300">
    <property type="entry name" value="P-loop containing nucleotide triphosphate hydrolases"/>
    <property type="match status" value="1"/>
</dbReference>
<dbReference type="RefSeq" id="WP_242604647.1">
    <property type="nucleotide sequence ID" value="NZ_CAAAHP010000001.1"/>
</dbReference>
<name>A0A378JMQ8_9GAMM</name>
<keyword evidence="2" id="KW-1185">Reference proteome</keyword>
<organism evidence="1 2">
    <name type="scientific">Legionella busanensis</name>
    <dbReference type="NCBI Taxonomy" id="190655"/>
    <lineage>
        <taxon>Bacteria</taxon>
        <taxon>Pseudomonadati</taxon>
        <taxon>Pseudomonadota</taxon>
        <taxon>Gammaproteobacteria</taxon>
        <taxon>Legionellales</taxon>
        <taxon>Legionellaceae</taxon>
        <taxon>Legionella</taxon>
    </lineage>
</organism>
<dbReference type="PANTHER" id="PTHR37816">
    <property type="entry name" value="YALI0E33011P"/>
    <property type="match status" value="1"/>
</dbReference>
<evidence type="ECO:0000313" key="1">
    <source>
        <dbReference type="EMBL" id="STX51310.1"/>
    </source>
</evidence>
<dbReference type="EMBL" id="UGOD01000001">
    <property type="protein sequence ID" value="STX51310.1"/>
    <property type="molecule type" value="Genomic_DNA"/>
</dbReference>
<dbReference type="AlphaFoldDB" id="A0A378JMQ8"/>
<dbReference type="InterPro" id="IPR027417">
    <property type="entry name" value="P-loop_NTPase"/>
</dbReference>